<reference evidence="3" key="1">
    <citation type="submission" date="2021-01" db="UniProtKB">
        <authorList>
            <consortium name="EnsemblMetazoa"/>
        </authorList>
    </citation>
    <scope>IDENTIFICATION</scope>
</reference>
<dbReference type="PANTHER" id="PTHR12271:SF66">
    <property type="entry name" value="TERMINAL URIDYLYLTRANSFERASE TAILOR"/>
    <property type="match status" value="1"/>
</dbReference>
<dbReference type="GO" id="GO:0031123">
    <property type="term" value="P:RNA 3'-end processing"/>
    <property type="evidence" value="ECO:0007669"/>
    <property type="project" value="TreeGrafter"/>
</dbReference>
<accession>A0A7M7H4P3</accession>
<evidence type="ECO:0000256" key="1">
    <source>
        <dbReference type="PROSITE-ProRule" id="PRU00042"/>
    </source>
</evidence>
<protein>
    <recommendedName>
        <fullName evidence="2">C2H2-type domain-containing protein</fullName>
    </recommendedName>
</protein>
<dbReference type="SUPFAM" id="SSF57667">
    <property type="entry name" value="beta-beta-alpha zinc fingers"/>
    <property type="match status" value="2"/>
</dbReference>
<dbReference type="InterPro" id="IPR013087">
    <property type="entry name" value="Znf_C2H2_type"/>
</dbReference>
<dbReference type="OrthoDB" id="407432at2759"/>
<dbReference type="RefSeq" id="XP_008206276.1">
    <property type="nucleotide sequence ID" value="XM_008208054.4"/>
</dbReference>
<name>A0A7M7H4P3_NASVI</name>
<dbReference type="GO" id="GO:0003676">
    <property type="term" value="F:nucleic acid binding"/>
    <property type="evidence" value="ECO:0007669"/>
    <property type="project" value="InterPro"/>
</dbReference>
<evidence type="ECO:0000259" key="2">
    <source>
        <dbReference type="PROSITE" id="PS50157"/>
    </source>
</evidence>
<dbReference type="InterPro" id="IPR054708">
    <property type="entry name" value="MTPAP-like_central"/>
</dbReference>
<dbReference type="SMART" id="SM00451">
    <property type="entry name" value="ZnF_U1"/>
    <property type="match status" value="4"/>
</dbReference>
<dbReference type="SMART" id="SM00355">
    <property type="entry name" value="ZnF_C2H2"/>
    <property type="match status" value="6"/>
</dbReference>
<dbReference type="Pfam" id="PF12874">
    <property type="entry name" value="zf-met"/>
    <property type="match status" value="1"/>
</dbReference>
<dbReference type="PROSITE" id="PS50157">
    <property type="entry name" value="ZINC_FINGER_C2H2_2"/>
    <property type="match status" value="2"/>
</dbReference>
<dbReference type="EnsemblMetazoa" id="XM_008208054">
    <property type="protein sequence ID" value="XP_008206276"/>
    <property type="gene ID" value="LOC100679881"/>
</dbReference>
<dbReference type="KEGG" id="nvi:100679881"/>
<feature type="domain" description="C2H2-type" evidence="2">
    <location>
        <begin position="368"/>
        <end position="397"/>
    </location>
</feature>
<dbReference type="GeneID" id="100679881"/>
<keyword evidence="1" id="KW-0863">Zinc-finger</keyword>
<dbReference type="PROSITE" id="PS00028">
    <property type="entry name" value="ZINC_FINGER_C2H2_1"/>
    <property type="match status" value="3"/>
</dbReference>
<proteinExistence type="predicted"/>
<evidence type="ECO:0000313" key="3">
    <source>
        <dbReference type="EnsemblMetazoa" id="XP_008206276"/>
    </source>
</evidence>
<dbReference type="InterPro" id="IPR036236">
    <property type="entry name" value="Znf_C2H2_sf"/>
</dbReference>
<dbReference type="CDD" id="cd05402">
    <property type="entry name" value="NT_PAP_TUTase"/>
    <property type="match status" value="1"/>
</dbReference>
<dbReference type="InParanoid" id="A0A7M7H4P3"/>
<dbReference type="InterPro" id="IPR003604">
    <property type="entry name" value="Matrin/U1-like-C_Znf_C2H2"/>
</dbReference>
<keyword evidence="4" id="KW-1185">Reference proteome</keyword>
<feature type="domain" description="C2H2-type" evidence="2">
    <location>
        <begin position="655"/>
        <end position="684"/>
    </location>
</feature>
<dbReference type="Proteomes" id="UP000002358">
    <property type="component" value="Chromosome 5"/>
</dbReference>
<evidence type="ECO:0000313" key="4">
    <source>
        <dbReference type="Proteomes" id="UP000002358"/>
    </source>
</evidence>
<dbReference type="Pfam" id="PF22600">
    <property type="entry name" value="MTPAP-like_central"/>
    <property type="match status" value="1"/>
</dbReference>
<dbReference type="Gene3D" id="3.30.460.10">
    <property type="entry name" value="Beta Polymerase, domain 2"/>
    <property type="match status" value="1"/>
</dbReference>
<keyword evidence="1" id="KW-0862">Zinc</keyword>
<dbReference type="InterPro" id="IPR043519">
    <property type="entry name" value="NT_sf"/>
</dbReference>
<keyword evidence="1" id="KW-0479">Metal-binding</keyword>
<dbReference type="SMR" id="A0A7M7H4P3"/>
<dbReference type="SUPFAM" id="SSF81301">
    <property type="entry name" value="Nucleotidyltransferase"/>
    <property type="match status" value="1"/>
</dbReference>
<organism evidence="3 4">
    <name type="scientific">Nasonia vitripennis</name>
    <name type="common">Parasitic wasp</name>
    <dbReference type="NCBI Taxonomy" id="7425"/>
    <lineage>
        <taxon>Eukaryota</taxon>
        <taxon>Metazoa</taxon>
        <taxon>Ecdysozoa</taxon>
        <taxon>Arthropoda</taxon>
        <taxon>Hexapoda</taxon>
        <taxon>Insecta</taxon>
        <taxon>Pterygota</taxon>
        <taxon>Neoptera</taxon>
        <taxon>Endopterygota</taxon>
        <taxon>Hymenoptera</taxon>
        <taxon>Apocrita</taxon>
        <taxon>Proctotrupomorpha</taxon>
        <taxon>Chalcidoidea</taxon>
        <taxon>Pteromalidae</taxon>
        <taxon>Pteromalinae</taxon>
        <taxon>Nasonia</taxon>
    </lineage>
</organism>
<dbReference type="GO" id="GO:0008270">
    <property type="term" value="F:zinc ion binding"/>
    <property type="evidence" value="ECO:0007669"/>
    <property type="project" value="UniProtKB-KW"/>
</dbReference>
<dbReference type="Gene3D" id="1.10.1410.10">
    <property type="match status" value="1"/>
</dbReference>
<dbReference type="SUPFAM" id="SSF81631">
    <property type="entry name" value="PAP/OAS1 substrate-binding domain"/>
    <property type="match status" value="1"/>
</dbReference>
<dbReference type="PANTHER" id="PTHR12271">
    <property type="entry name" value="POLY A POLYMERASE CID PAP -RELATED"/>
    <property type="match status" value="1"/>
</dbReference>
<dbReference type="AlphaFoldDB" id="A0A7M7H4P3"/>
<dbReference type="GO" id="GO:0050265">
    <property type="term" value="F:RNA uridylyltransferase activity"/>
    <property type="evidence" value="ECO:0007669"/>
    <property type="project" value="TreeGrafter"/>
</dbReference>
<sequence length="1077" mass="125448">MGNVICNVVAGIFESIFALFIPTNLDISYNNNNVYTKGQSTCPEGYTVVEQKEVISYLPEQQAKKGESPFHKVYYCSSCKITLDNQNILKCHCMLHLHKKYSLDDIIQFKLKEDQIIINCLFCRTIMHSEKELARHLELQKHIDVIKHFSSIRNVDNNLNFLDDSTNQILEDVILKSYNSSHIINLVIKIFCEPCQVMFQEPDINLHIHQEKHCQKLMKYRNKKMKNNSEIFVIDHTSLNLFTCFICLDVSFNTLEQLFKHLHEEEHKYKMRIFKQVMQTREINNSLQKNKFYCQLCLQTVNDDVIEHLPFPSRNTMVCSYELSKTMKNIISKRKNGTTYKKLFGNGLKTDIQILNENFVTQEDIEKYDCSICGRSITSLKKLYTHISGFRHQNNLKVAKSKNLGEPHYSMTFKNTIVGHNTAPAFDKNVSSKSADFENFSFLQSYKSNLLINDELNELIDFDLDNINPRKSIDNKISKRNKKGDLTSGYSLDKNKVANASKFIELCIKPGLSNIYHMNDKAIQLLQTAINLTVPFNSEKRVCIPCQCKFFNCYLYDHLHCDEHVKNLCDMENVCSREPLTDLNLFQFYVVKYPNNSIFCYACGTYGYVKDDVIINHISSESHILRSLYCYSYSKITFQEIIAISKNLWYYVHVYVCNICNKRFKVEFDFIAHLESKEHENNNARFADMTMKFGICPVCVTCWYGKPDFYSKHCLNNFHKRFLISNELMVPEMPKLVIELLNKPDLTVSNLLNESNKTINSGKDKVSELLRTIEEYVKPIYPKAKAYLHGSRLSHQGFLDSDVDIFLDCENNYHYARSKEQSEVYLNSVLEIFEADQYNWIIDEVLVDSRVPILKLRHIFTNRKCDISFMNGLSVEKSKLIKYYNISFSICRQLILFLKKWLHYCQLAGSTGINTYALSWFVIFYLQREKIVPTVSQLIKKSNSSLTVAGWECATLNTAEISTTNFAFKDILQGFFLYYGTFDYQFNVVCPLIGESISKHYFYETIELPEEMKNYKRQVIDGEIEFFRFDSPMCIQDPVDHSQNITKAVTKLQLRSFRKYCTESAVLLSDNETSGST</sequence>